<accession>A0ABU9HXZ2</accession>
<dbReference type="PANTHER" id="PTHR46825:SF12">
    <property type="entry name" value="PENICILLIN-BINDING PROTEIN 4"/>
    <property type="match status" value="1"/>
</dbReference>
<dbReference type="InterPro" id="IPR011990">
    <property type="entry name" value="TPR-like_helical_dom_sf"/>
</dbReference>
<feature type="repeat" description="TPR" evidence="3">
    <location>
        <begin position="560"/>
        <end position="593"/>
    </location>
</feature>
<dbReference type="SUPFAM" id="SSF48452">
    <property type="entry name" value="TPR-like"/>
    <property type="match status" value="1"/>
</dbReference>
<dbReference type="EMBL" id="JBBYHR010000006">
    <property type="protein sequence ID" value="MEL1245025.1"/>
    <property type="molecule type" value="Genomic_DNA"/>
</dbReference>
<evidence type="ECO:0000256" key="4">
    <source>
        <dbReference type="SAM" id="SignalP"/>
    </source>
</evidence>
<sequence length="604" mass="67003">MKTSALAILFLATSIICSARAQTHPENRIKKVEYGLMPYVPVEGLPEWTIAARMKVHKIPGVSIAVIDNYRIDFAKSYGFSDTLQKIPATNKTIYSAGSVSKLVTAIIVMRLVDEGVLDLDTDVNQYLTTWKLEPSSYTQGNAITLRMLLSHTAGTSQSSYWGFRQGQAPLPSVRQILDGDPVSGTRRVVVNSEPGKEFRYSGGGYMIIQMVLMDVLRTDFETIARHYVFKPLKMDSSTFEQPLAKRYLRRLSTGYSEAPWFTPGVYVYPQQAAAGLHTTATDLALLIIEMEKSLAGTSSYLKADTIKQMLSPQITISSGQYTEEMGLGAFLFRRSDTKGDRVAYFEHIGVNAGFVAIATGSLAGGRGAVILLNSGDDFNGFGKELARSIASAYEWPGFLPDRLFPAQLTEEQLKEYCGRYRKGPNEVVEIRMRDGYFTERINGGKEILCFPTGNDAIVFTDYNIKGVFLRSSSGSISALRTEYQNDDQAWLLMPDGEYTAREYIAAGNYLQAENAIISDKLSENELTYWSYELLNSKKPDPEAISAILKSALALYPESPIVYFRLGDLSLLKGNKAEARAHYEKACRLDPQGQECSAKLKATE</sequence>
<proteinExistence type="predicted"/>
<organism evidence="6 7">
    <name type="scientific">Flavobacterium arundinis</name>
    <dbReference type="NCBI Taxonomy" id="3139143"/>
    <lineage>
        <taxon>Bacteria</taxon>
        <taxon>Pseudomonadati</taxon>
        <taxon>Bacteroidota</taxon>
        <taxon>Flavobacteriia</taxon>
        <taxon>Flavobacteriales</taxon>
        <taxon>Flavobacteriaceae</taxon>
        <taxon>Flavobacterium</taxon>
    </lineage>
</organism>
<dbReference type="PROSITE" id="PS50005">
    <property type="entry name" value="TPR"/>
    <property type="match status" value="1"/>
</dbReference>
<name>A0ABU9HXZ2_9FLAO</name>
<keyword evidence="4" id="KW-0732">Signal</keyword>
<dbReference type="InterPro" id="IPR001466">
    <property type="entry name" value="Beta-lactam-related"/>
</dbReference>
<evidence type="ECO:0000256" key="2">
    <source>
        <dbReference type="ARBA" id="ARBA00022803"/>
    </source>
</evidence>
<dbReference type="Pfam" id="PF00144">
    <property type="entry name" value="Beta-lactamase"/>
    <property type="match status" value="1"/>
</dbReference>
<evidence type="ECO:0000256" key="3">
    <source>
        <dbReference type="PROSITE-ProRule" id="PRU00339"/>
    </source>
</evidence>
<dbReference type="InterPro" id="IPR019734">
    <property type="entry name" value="TPR_rpt"/>
</dbReference>
<dbReference type="InterPro" id="IPR013105">
    <property type="entry name" value="TPR_2"/>
</dbReference>
<protein>
    <submittedName>
        <fullName evidence="6">Serine hydrolase</fullName>
    </submittedName>
</protein>
<feature type="domain" description="Beta-lactamase-related" evidence="5">
    <location>
        <begin position="50"/>
        <end position="378"/>
    </location>
</feature>
<feature type="chain" id="PRO_5046748970" evidence="4">
    <location>
        <begin position="22"/>
        <end position="604"/>
    </location>
</feature>
<dbReference type="Proteomes" id="UP001464555">
    <property type="component" value="Unassembled WGS sequence"/>
</dbReference>
<dbReference type="Gene3D" id="1.25.40.10">
    <property type="entry name" value="Tetratricopeptide repeat domain"/>
    <property type="match status" value="1"/>
</dbReference>
<dbReference type="InterPro" id="IPR012338">
    <property type="entry name" value="Beta-lactam/transpept-like"/>
</dbReference>
<dbReference type="Pfam" id="PF07719">
    <property type="entry name" value="TPR_2"/>
    <property type="match status" value="1"/>
</dbReference>
<evidence type="ECO:0000313" key="6">
    <source>
        <dbReference type="EMBL" id="MEL1245025.1"/>
    </source>
</evidence>
<dbReference type="SUPFAM" id="SSF56601">
    <property type="entry name" value="beta-lactamase/transpeptidase-like"/>
    <property type="match status" value="1"/>
</dbReference>
<dbReference type="SMART" id="SM00028">
    <property type="entry name" value="TPR"/>
    <property type="match status" value="1"/>
</dbReference>
<evidence type="ECO:0000259" key="5">
    <source>
        <dbReference type="Pfam" id="PF00144"/>
    </source>
</evidence>
<dbReference type="RefSeq" id="WP_341697338.1">
    <property type="nucleotide sequence ID" value="NZ_JBBYHR010000006.1"/>
</dbReference>
<dbReference type="GO" id="GO:0016787">
    <property type="term" value="F:hydrolase activity"/>
    <property type="evidence" value="ECO:0007669"/>
    <property type="project" value="UniProtKB-KW"/>
</dbReference>
<keyword evidence="1" id="KW-0677">Repeat</keyword>
<keyword evidence="2 3" id="KW-0802">TPR repeat</keyword>
<keyword evidence="7" id="KW-1185">Reference proteome</keyword>
<gene>
    <name evidence="6" type="ORF">AAEO56_12175</name>
</gene>
<dbReference type="PANTHER" id="PTHR46825">
    <property type="entry name" value="D-ALANYL-D-ALANINE-CARBOXYPEPTIDASE/ENDOPEPTIDASE AMPH"/>
    <property type="match status" value="1"/>
</dbReference>
<comment type="caution">
    <text evidence="6">The sequence shown here is derived from an EMBL/GenBank/DDBJ whole genome shotgun (WGS) entry which is preliminary data.</text>
</comment>
<evidence type="ECO:0000313" key="7">
    <source>
        <dbReference type="Proteomes" id="UP001464555"/>
    </source>
</evidence>
<reference evidence="6 7" key="1">
    <citation type="submission" date="2024-04" db="EMBL/GenBank/DDBJ databases">
        <title>Flavobacterium sp. DGU11 16S ribosomal RNA gene Genome sequencing and assembly.</title>
        <authorList>
            <person name="Park S."/>
        </authorList>
    </citation>
    <scope>NUCLEOTIDE SEQUENCE [LARGE SCALE GENOMIC DNA]</scope>
    <source>
        <strain evidence="6 7">DGU11</strain>
    </source>
</reference>
<feature type="signal peptide" evidence="4">
    <location>
        <begin position="1"/>
        <end position="21"/>
    </location>
</feature>
<keyword evidence="6" id="KW-0378">Hydrolase</keyword>
<dbReference type="InterPro" id="IPR050491">
    <property type="entry name" value="AmpC-like"/>
</dbReference>
<evidence type="ECO:0000256" key="1">
    <source>
        <dbReference type="ARBA" id="ARBA00022737"/>
    </source>
</evidence>
<dbReference type="Gene3D" id="3.40.710.10">
    <property type="entry name" value="DD-peptidase/beta-lactamase superfamily"/>
    <property type="match status" value="1"/>
</dbReference>